<evidence type="ECO:0000256" key="4">
    <source>
        <dbReference type="ARBA" id="ARBA00023002"/>
    </source>
</evidence>
<dbReference type="InterPro" id="IPR029063">
    <property type="entry name" value="SAM-dependent_MTases_sf"/>
</dbReference>
<dbReference type="InterPro" id="IPR016166">
    <property type="entry name" value="FAD-bd_PCMH"/>
</dbReference>
<dbReference type="GO" id="GO:0016491">
    <property type="term" value="F:oxidoreductase activity"/>
    <property type="evidence" value="ECO:0007669"/>
    <property type="project" value="UniProtKB-KW"/>
</dbReference>
<feature type="domain" description="FAD-binding PCMH-type" evidence="5">
    <location>
        <begin position="284"/>
        <end position="471"/>
    </location>
</feature>
<gene>
    <name evidence="6" type="ORF">CDV36_010792</name>
</gene>
<evidence type="ECO:0000256" key="2">
    <source>
        <dbReference type="ARBA" id="ARBA00022630"/>
    </source>
</evidence>
<dbReference type="GO" id="GO:0071949">
    <property type="term" value="F:FAD binding"/>
    <property type="evidence" value="ECO:0007669"/>
    <property type="project" value="InterPro"/>
</dbReference>
<dbReference type="GO" id="GO:0019287">
    <property type="term" value="P:isopentenyl diphosphate biosynthetic process, mevalonate pathway"/>
    <property type="evidence" value="ECO:0007669"/>
    <property type="project" value="UniProtKB-UniPathway"/>
</dbReference>
<dbReference type="PROSITE" id="PS51387">
    <property type="entry name" value="FAD_PCMH"/>
    <property type="match status" value="1"/>
</dbReference>
<evidence type="ECO:0000256" key="1">
    <source>
        <dbReference type="ARBA" id="ARBA00005466"/>
    </source>
</evidence>
<dbReference type="InterPro" id="IPR050416">
    <property type="entry name" value="FAD-linked_Oxidoreductase"/>
</dbReference>
<keyword evidence="7" id="KW-1185">Reference proteome</keyword>
<dbReference type="InterPro" id="IPR000836">
    <property type="entry name" value="PRTase_dom"/>
</dbReference>
<dbReference type="PANTHER" id="PTHR42973">
    <property type="entry name" value="BINDING OXIDOREDUCTASE, PUTATIVE (AFU_ORTHOLOGUE AFUA_1G17690)-RELATED"/>
    <property type="match status" value="1"/>
</dbReference>
<accession>A0A3M2RWB0</accession>
<dbReference type="SUPFAM" id="SSF53271">
    <property type="entry name" value="PRTase-like"/>
    <property type="match status" value="1"/>
</dbReference>
<dbReference type="InterPro" id="IPR027417">
    <property type="entry name" value="P-loop_NTPase"/>
</dbReference>
<dbReference type="GO" id="GO:0005737">
    <property type="term" value="C:cytoplasm"/>
    <property type="evidence" value="ECO:0007669"/>
    <property type="project" value="InterPro"/>
</dbReference>
<keyword evidence="3" id="KW-0274">FAD</keyword>
<dbReference type="GO" id="GO:0006695">
    <property type="term" value="P:cholesterol biosynthetic process"/>
    <property type="evidence" value="ECO:0007669"/>
    <property type="project" value="InterPro"/>
</dbReference>
<dbReference type="GO" id="GO:0004631">
    <property type="term" value="F:phosphomevalonate kinase activity"/>
    <property type="evidence" value="ECO:0007669"/>
    <property type="project" value="InterPro"/>
</dbReference>
<evidence type="ECO:0000313" key="7">
    <source>
        <dbReference type="Proteomes" id="UP000277212"/>
    </source>
</evidence>
<dbReference type="STRING" id="2010991.A0A3M2RWB0"/>
<protein>
    <recommendedName>
        <fullName evidence="5">FAD-binding PCMH-type domain-containing protein</fullName>
    </recommendedName>
</protein>
<dbReference type="Pfam" id="PF01565">
    <property type="entry name" value="FAD_binding_4"/>
    <property type="match status" value="1"/>
</dbReference>
<dbReference type="InterPro" id="IPR005919">
    <property type="entry name" value="Pmev_kin_anim"/>
</dbReference>
<proteinExistence type="inferred from homology"/>
<reference evidence="6 7" key="1">
    <citation type="submission" date="2017-06" db="EMBL/GenBank/DDBJ databases">
        <title>Comparative genomic analysis of Ambrosia Fusariam Clade fungi.</title>
        <authorList>
            <person name="Stajich J.E."/>
            <person name="Carrillo J."/>
            <person name="Kijimoto T."/>
            <person name="Eskalen A."/>
            <person name="O'Donnell K."/>
            <person name="Kasson M."/>
        </authorList>
    </citation>
    <scope>NUCLEOTIDE SEQUENCE [LARGE SCALE GENOMIC DNA]</scope>
    <source>
        <strain evidence="6">UCR3666</strain>
    </source>
</reference>
<dbReference type="UniPathway" id="UPA00057">
    <property type="reaction ID" value="UER00099"/>
</dbReference>
<sequence>MATLNSLKQALRKKATATSSTTQPLSDTQYFHGLNIITQGSTVYQDFIVPQLTLLLAPLVNSESPISVLEIGPGPKSVLGYLPEHLRKKVGRYFAFEPNELFTTLLEDWLKGSPLPGLENPPEIFTTTFDLRKEIRDLGKFDLILFCHSMYGMTPKRDYIKQTLEMLTERGIVVVFHRENLDVGGLVCHKTASFSTGVTRVSDDIVTLDYFVPFIAGSDMHHAVDRRRGWFKICRALGRQEGDHLFFSSPEVMVSFNKYAATLPKLMAMVPSIKNKRVKSREASSHQSAAIMRPKKIQHVQQCVGWARGHKLGLAVIGGGHSGHCLQPNVVSVDMSAFNKVNIMKGERDPRSGSLVVIEAGCKTGDIIKKTMEEGLTVPLGSRPSVGAGLWLQGGIGHLARLHGLACDAIIGAVMVSVDSGKVLCIGNVPNEHQPADAVRPENEDDLLWALKGAGTNFGIVISVTFMAHAAPTYLIRNWIIPLDLERLKLIAPFLPRNCSIDGYVFCEDDQLRLGVTMFQANTTELDVEISPSLRNLLGPEMDAKTVNGVELFDTEMYMTKMHGGHVDGKTSSFKRCFFLKDIGDMRLADTLVKMIESRPTPFCYLHLIHGGEAVSDVDADATAFGCRDWEFACVVTAVWPIDQDDTKTALEAVQWVYDVAEKLLPQSVGAYGADLGPDPRDKALAAWAFGPNRTRLAQLKNHLDPGNVLAYTCPFLKTPKQKLVILVTGEHGAGKDYCAGIWASVLSMNATRARAVNISDETKRQYADATSTDLGRLLLDQPYKEEHRLALHEFYKEQLEQRPELPKEHFMELMNNIVDVDVLIITGMREEAPLATYSPLFPDIKMIEVRVQTSKWIRKIRRGCEDDGDDSEAKAAATFTFNNDEKGTDRVKSFAKRHLLPFFHEDLERLASMVPTIPNYPTPVDFRHVLNIVSSPNGQTLCTSLLKTHFAGDWAKVDAIACCEAGGFLLAPALAQQLDKPLIPIRNAGKLPPPVVLVSKSLSHISSLADHYATGQGIEMNTDLVSNGMSVVVVDDVLASGKTLYAVLRLLCEAGARIEDISVMVVAEFPFHGGRGFLQEKGFGRVNIQSLLVFDGK</sequence>
<dbReference type="Gene3D" id="3.40.50.300">
    <property type="entry name" value="P-loop containing nucleotide triphosphate hydrolases"/>
    <property type="match status" value="1"/>
</dbReference>
<evidence type="ECO:0000313" key="6">
    <source>
        <dbReference type="EMBL" id="RMJ09564.1"/>
    </source>
</evidence>
<dbReference type="Proteomes" id="UP000277212">
    <property type="component" value="Unassembled WGS sequence"/>
</dbReference>
<dbReference type="Gene3D" id="3.30.465.10">
    <property type="match status" value="1"/>
</dbReference>
<evidence type="ECO:0000256" key="3">
    <source>
        <dbReference type="ARBA" id="ARBA00022827"/>
    </source>
</evidence>
<dbReference type="InterPro" id="IPR036318">
    <property type="entry name" value="FAD-bd_PCMH-like_sf"/>
</dbReference>
<dbReference type="PANTHER" id="PTHR42973:SF25">
    <property type="entry name" value="PHOSPHOMEVALONATE KINASE"/>
    <property type="match status" value="1"/>
</dbReference>
<dbReference type="Pfam" id="PF00156">
    <property type="entry name" value="Pribosyltran"/>
    <property type="match status" value="1"/>
</dbReference>
<dbReference type="SUPFAM" id="SSF56176">
    <property type="entry name" value="FAD-binding/transporter-associated domain-like"/>
    <property type="match status" value="1"/>
</dbReference>
<dbReference type="EMBL" id="NKUJ01000237">
    <property type="protein sequence ID" value="RMJ09564.1"/>
    <property type="molecule type" value="Genomic_DNA"/>
</dbReference>
<keyword evidence="4" id="KW-0560">Oxidoreductase</keyword>
<dbReference type="InterPro" id="IPR016169">
    <property type="entry name" value="FAD-bd_PCMH_sub2"/>
</dbReference>
<dbReference type="AlphaFoldDB" id="A0A3M2RWB0"/>
<comment type="similarity">
    <text evidence="1">Belongs to the oxygen-dependent FAD-linked oxidoreductase family.</text>
</comment>
<dbReference type="Pfam" id="PF04275">
    <property type="entry name" value="P-mevalo_kinase"/>
    <property type="match status" value="1"/>
</dbReference>
<comment type="caution">
    <text evidence="6">The sequence shown here is derived from an EMBL/GenBank/DDBJ whole genome shotgun (WGS) entry which is preliminary data.</text>
</comment>
<name>A0A3M2RWB0_9HYPO</name>
<dbReference type="Gene3D" id="3.40.462.20">
    <property type="match status" value="1"/>
</dbReference>
<dbReference type="OrthoDB" id="363185at2759"/>
<evidence type="ECO:0000259" key="5">
    <source>
        <dbReference type="PROSITE" id="PS51387"/>
    </source>
</evidence>
<dbReference type="InterPro" id="IPR006094">
    <property type="entry name" value="Oxid_FAD_bind_N"/>
</dbReference>
<organism evidence="6 7">
    <name type="scientific">Fusarium kuroshium</name>
    <dbReference type="NCBI Taxonomy" id="2010991"/>
    <lineage>
        <taxon>Eukaryota</taxon>
        <taxon>Fungi</taxon>
        <taxon>Dikarya</taxon>
        <taxon>Ascomycota</taxon>
        <taxon>Pezizomycotina</taxon>
        <taxon>Sordariomycetes</taxon>
        <taxon>Hypocreomycetidae</taxon>
        <taxon>Hypocreales</taxon>
        <taxon>Nectriaceae</taxon>
        <taxon>Fusarium</taxon>
        <taxon>Fusarium solani species complex</taxon>
    </lineage>
</organism>
<dbReference type="InterPro" id="IPR029057">
    <property type="entry name" value="PRTase-like"/>
</dbReference>
<dbReference type="CDD" id="cd06223">
    <property type="entry name" value="PRTases_typeI"/>
    <property type="match status" value="1"/>
</dbReference>
<dbReference type="Gene3D" id="3.40.50.150">
    <property type="entry name" value="Vaccinia Virus protein VP39"/>
    <property type="match status" value="1"/>
</dbReference>
<keyword evidence="2" id="KW-0285">Flavoprotein</keyword>
<dbReference type="Gene3D" id="3.40.50.2020">
    <property type="match status" value="1"/>
</dbReference>
<dbReference type="SUPFAM" id="SSF53335">
    <property type="entry name" value="S-adenosyl-L-methionine-dependent methyltransferases"/>
    <property type="match status" value="1"/>
</dbReference>